<evidence type="ECO:0000259" key="2">
    <source>
        <dbReference type="Pfam" id="PF12728"/>
    </source>
</evidence>
<feature type="region of interest" description="Disordered" evidence="1">
    <location>
        <begin position="69"/>
        <end position="133"/>
    </location>
</feature>
<evidence type="ECO:0000313" key="3">
    <source>
        <dbReference type="EMBL" id="MEA5457088.1"/>
    </source>
</evidence>
<name>A0ABU5TBW2_9MICC</name>
<gene>
    <name evidence="3" type="ORF">SPF06_20385</name>
</gene>
<protein>
    <submittedName>
        <fullName evidence="3">Helix-turn-helix domain-containing protein</fullName>
    </submittedName>
</protein>
<evidence type="ECO:0000256" key="1">
    <source>
        <dbReference type="SAM" id="MobiDB-lite"/>
    </source>
</evidence>
<feature type="compositionally biased region" description="Basic and acidic residues" evidence="1">
    <location>
        <begin position="89"/>
        <end position="117"/>
    </location>
</feature>
<organism evidence="3 4">
    <name type="scientific">Sinomonas terricola</name>
    <dbReference type="NCBI Taxonomy" id="3110330"/>
    <lineage>
        <taxon>Bacteria</taxon>
        <taxon>Bacillati</taxon>
        <taxon>Actinomycetota</taxon>
        <taxon>Actinomycetes</taxon>
        <taxon>Micrococcales</taxon>
        <taxon>Micrococcaceae</taxon>
        <taxon>Sinomonas</taxon>
    </lineage>
</organism>
<dbReference type="InterPro" id="IPR041657">
    <property type="entry name" value="HTH_17"/>
</dbReference>
<dbReference type="Pfam" id="PF12728">
    <property type="entry name" value="HTH_17"/>
    <property type="match status" value="1"/>
</dbReference>
<dbReference type="EMBL" id="JAYGGQ010000021">
    <property type="protein sequence ID" value="MEA5457088.1"/>
    <property type="molecule type" value="Genomic_DNA"/>
</dbReference>
<feature type="domain" description="Helix-turn-helix" evidence="2">
    <location>
        <begin position="17"/>
        <end position="68"/>
    </location>
</feature>
<dbReference type="Proteomes" id="UP001304769">
    <property type="component" value="Unassembled WGS sequence"/>
</dbReference>
<proteinExistence type="predicted"/>
<comment type="caution">
    <text evidence="3">The sequence shown here is derived from an EMBL/GenBank/DDBJ whole genome shotgun (WGS) entry which is preliminary data.</text>
</comment>
<keyword evidence="4" id="KW-1185">Reference proteome</keyword>
<dbReference type="RefSeq" id="WP_323280999.1">
    <property type="nucleotide sequence ID" value="NZ_JAYGGQ010000021.1"/>
</dbReference>
<sequence>MDTDHTEAGNPWGLEALLDVGELADCLRVPVSTVYDRRTRGLGPRGYRFGKRLKLAVSDVRAWIERKRDSGPPALADGRGVARALPRLGRRDPAGPGHRRDAEGCRGRVEGKAHRGEPLPAFLFDAHRRQPVP</sequence>
<accession>A0ABU5TBW2</accession>
<evidence type="ECO:0000313" key="4">
    <source>
        <dbReference type="Proteomes" id="UP001304769"/>
    </source>
</evidence>
<reference evidence="3 4" key="1">
    <citation type="submission" date="2023-12" db="EMBL/GenBank/DDBJ databases">
        <title>Sinomonas terricola sp. nov, isolated from litchi orchard soil in Guangdong, PR China.</title>
        <authorList>
            <person name="Jiaxin W."/>
            <person name="Yang Z."/>
            <person name="Honghui Z."/>
        </authorList>
    </citation>
    <scope>NUCLEOTIDE SEQUENCE [LARGE SCALE GENOMIC DNA]</scope>
    <source>
        <strain evidence="3 4">JGH33</strain>
    </source>
</reference>